<organism evidence="2 3">
    <name type="scientific">Eiseniibacteriota bacterium</name>
    <dbReference type="NCBI Taxonomy" id="2212470"/>
    <lineage>
        <taxon>Bacteria</taxon>
        <taxon>Candidatus Eiseniibacteriota</taxon>
    </lineage>
</organism>
<evidence type="ECO:0000313" key="2">
    <source>
        <dbReference type="EMBL" id="NOT32994.1"/>
    </source>
</evidence>
<name>A0A849SKA6_UNCEI</name>
<sequence>MADHDESKEHAEEPVDDLDEVSEVIPFTYSITAYGADYPVDSLVKRIEAHDVLVPRFSWEPKEPGAIVGFQREYVWPRPKADRFIESLLLGLPVPGIFLVKEQSGRLLVLDGHQRLFTLHSYYQGVIHAEEYRLQGVQERFAGKRYKDLDTEDRRRLDDSIIHATVVRQDEPSEDQSSIYVIFERLNTGGVNLQPQEIRVALYHGELVGVLRHLNDHEPWRQLYGRRSSRLKDLEMILRFFALYFHSAKYASPMKDFLNRYMAANRHLARQPENVLESVFMRTIDTIQAGLGQRAFRPKRALNAAVIDSLMTAVARRLDHGPINDKAGFAKRYEALLADAGYIAAVETGTSQEANVQARLELATAAFADVQ</sequence>
<gene>
    <name evidence="2" type="ORF">HOP12_02365</name>
</gene>
<dbReference type="PANTHER" id="PTHR39639:SF1">
    <property type="entry name" value="DUF262 DOMAIN-CONTAINING PROTEIN"/>
    <property type="match status" value="1"/>
</dbReference>
<feature type="domain" description="GmrSD restriction endonucleases N-terminal" evidence="1">
    <location>
        <begin position="70"/>
        <end position="203"/>
    </location>
</feature>
<dbReference type="InterPro" id="IPR004919">
    <property type="entry name" value="GmrSD_N"/>
</dbReference>
<dbReference type="AlphaFoldDB" id="A0A849SKA6"/>
<dbReference type="PANTHER" id="PTHR39639">
    <property type="entry name" value="CHROMOSOME 16, WHOLE GENOME SHOTGUN SEQUENCE"/>
    <property type="match status" value="1"/>
</dbReference>
<protein>
    <submittedName>
        <fullName evidence="2">DUF262 domain-containing protein</fullName>
    </submittedName>
</protein>
<dbReference type="Proteomes" id="UP000580839">
    <property type="component" value="Unassembled WGS sequence"/>
</dbReference>
<evidence type="ECO:0000259" key="1">
    <source>
        <dbReference type="Pfam" id="PF03235"/>
    </source>
</evidence>
<reference evidence="2 3" key="1">
    <citation type="submission" date="2020-04" db="EMBL/GenBank/DDBJ databases">
        <title>Metagenomic profiling of ammonia- and methane-oxidizing microorganisms in a Dutch drinking water treatment plant.</title>
        <authorList>
            <person name="Poghosyan L."/>
            <person name="Leucker S."/>
        </authorList>
    </citation>
    <scope>NUCLEOTIDE SEQUENCE [LARGE SCALE GENOMIC DNA]</scope>
    <source>
        <strain evidence="2">S-RSF-IL-03</strain>
    </source>
</reference>
<dbReference type="EMBL" id="JABFRW010000023">
    <property type="protein sequence ID" value="NOT32994.1"/>
    <property type="molecule type" value="Genomic_DNA"/>
</dbReference>
<dbReference type="Pfam" id="PF03235">
    <property type="entry name" value="GmrSD_N"/>
    <property type="match status" value="1"/>
</dbReference>
<evidence type="ECO:0000313" key="3">
    <source>
        <dbReference type="Proteomes" id="UP000580839"/>
    </source>
</evidence>
<accession>A0A849SKA6</accession>
<comment type="caution">
    <text evidence="2">The sequence shown here is derived from an EMBL/GenBank/DDBJ whole genome shotgun (WGS) entry which is preliminary data.</text>
</comment>
<proteinExistence type="predicted"/>